<feature type="transmembrane region" description="Helical" evidence="2">
    <location>
        <begin position="209"/>
        <end position="229"/>
    </location>
</feature>
<feature type="compositionally biased region" description="Low complexity" evidence="1">
    <location>
        <begin position="92"/>
        <end position="106"/>
    </location>
</feature>
<sequence length="278" mass="30806">MAYPSEDDTSEDTPEDTSEGAFSIILLPSEVTALLQALQRTSPKTDTQIKLLSRLQQLRSENSGSPLLEADDSTIQPDDMGASKEKSRPKGKFASSAKGKSTSANKGKSHSKRKQPADWEEGMASMQYEESNNVYQPTEQSFLQAEDLILRLTSGSKFSSTLTDLQGRTPESRPSSQTVIQTITDDLLAQNPLLKSRQIKDWRGRGSKWARLAGAGSIYLLVLVACLSLRTFCYKKMSVQGLEAFGNLLRTPDHYKTRGDIHSFLGNLKIPLKRRFLS</sequence>
<keyword evidence="2" id="KW-0812">Transmembrane</keyword>
<feature type="compositionally biased region" description="Acidic residues" evidence="1">
    <location>
        <begin position="1"/>
        <end position="18"/>
    </location>
</feature>
<gene>
    <name evidence="3" type="ORF">K435DRAFT_801340</name>
</gene>
<keyword evidence="4" id="KW-1185">Reference proteome</keyword>
<dbReference type="Proteomes" id="UP000297245">
    <property type="component" value="Unassembled WGS sequence"/>
</dbReference>
<evidence type="ECO:0000313" key="3">
    <source>
        <dbReference type="EMBL" id="THU91310.1"/>
    </source>
</evidence>
<feature type="region of interest" description="Disordered" evidence="1">
    <location>
        <begin position="1"/>
        <end position="21"/>
    </location>
</feature>
<proteinExistence type="predicted"/>
<keyword evidence="2" id="KW-1133">Transmembrane helix</keyword>
<evidence type="ECO:0000256" key="1">
    <source>
        <dbReference type="SAM" id="MobiDB-lite"/>
    </source>
</evidence>
<organism evidence="3 4">
    <name type="scientific">Dendrothele bispora (strain CBS 962.96)</name>
    <dbReference type="NCBI Taxonomy" id="1314807"/>
    <lineage>
        <taxon>Eukaryota</taxon>
        <taxon>Fungi</taxon>
        <taxon>Dikarya</taxon>
        <taxon>Basidiomycota</taxon>
        <taxon>Agaricomycotina</taxon>
        <taxon>Agaricomycetes</taxon>
        <taxon>Agaricomycetidae</taxon>
        <taxon>Agaricales</taxon>
        <taxon>Agaricales incertae sedis</taxon>
        <taxon>Dendrothele</taxon>
    </lineage>
</organism>
<feature type="region of interest" description="Disordered" evidence="1">
    <location>
        <begin position="59"/>
        <end position="119"/>
    </location>
</feature>
<keyword evidence="2" id="KW-0472">Membrane</keyword>
<evidence type="ECO:0000256" key="2">
    <source>
        <dbReference type="SAM" id="Phobius"/>
    </source>
</evidence>
<dbReference type="AlphaFoldDB" id="A0A4S8LQ82"/>
<name>A0A4S8LQ82_DENBC</name>
<protein>
    <submittedName>
        <fullName evidence="3">Uncharacterized protein</fullName>
    </submittedName>
</protein>
<accession>A0A4S8LQ82</accession>
<reference evidence="3 4" key="1">
    <citation type="journal article" date="2019" name="Nat. Ecol. Evol.">
        <title>Megaphylogeny resolves global patterns of mushroom evolution.</title>
        <authorList>
            <person name="Varga T."/>
            <person name="Krizsan K."/>
            <person name="Foldi C."/>
            <person name="Dima B."/>
            <person name="Sanchez-Garcia M."/>
            <person name="Sanchez-Ramirez S."/>
            <person name="Szollosi G.J."/>
            <person name="Szarkandi J.G."/>
            <person name="Papp V."/>
            <person name="Albert L."/>
            <person name="Andreopoulos W."/>
            <person name="Angelini C."/>
            <person name="Antonin V."/>
            <person name="Barry K.W."/>
            <person name="Bougher N.L."/>
            <person name="Buchanan P."/>
            <person name="Buyck B."/>
            <person name="Bense V."/>
            <person name="Catcheside P."/>
            <person name="Chovatia M."/>
            <person name="Cooper J."/>
            <person name="Damon W."/>
            <person name="Desjardin D."/>
            <person name="Finy P."/>
            <person name="Geml J."/>
            <person name="Haridas S."/>
            <person name="Hughes K."/>
            <person name="Justo A."/>
            <person name="Karasinski D."/>
            <person name="Kautmanova I."/>
            <person name="Kiss B."/>
            <person name="Kocsube S."/>
            <person name="Kotiranta H."/>
            <person name="LaButti K.M."/>
            <person name="Lechner B.E."/>
            <person name="Liimatainen K."/>
            <person name="Lipzen A."/>
            <person name="Lukacs Z."/>
            <person name="Mihaltcheva S."/>
            <person name="Morgado L.N."/>
            <person name="Niskanen T."/>
            <person name="Noordeloos M.E."/>
            <person name="Ohm R.A."/>
            <person name="Ortiz-Santana B."/>
            <person name="Ovrebo C."/>
            <person name="Racz N."/>
            <person name="Riley R."/>
            <person name="Savchenko A."/>
            <person name="Shiryaev A."/>
            <person name="Soop K."/>
            <person name="Spirin V."/>
            <person name="Szebenyi C."/>
            <person name="Tomsovsky M."/>
            <person name="Tulloss R.E."/>
            <person name="Uehling J."/>
            <person name="Grigoriev I.V."/>
            <person name="Vagvolgyi C."/>
            <person name="Papp T."/>
            <person name="Martin F.M."/>
            <person name="Miettinen O."/>
            <person name="Hibbett D.S."/>
            <person name="Nagy L.G."/>
        </authorList>
    </citation>
    <scope>NUCLEOTIDE SEQUENCE [LARGE SCALE GENOMIC DNA]</scope>
    <source>
        <strain evidence="3 4">CBS 962.96</strain>
    </source>
</reference>
<evidence type="ECO:0000313" key="4">
    <source>
        <dbReference type="Proteomes" id="UP000297245"/>
    </source>
</evidence>
<dbReference type="OrthoDB" id="3071463at2759"/>
<dbReference type="EMBL" id="ML179309">
    <property type="protein sequence ID" value="THU91310.1"/>
    <property type="molecule type" value="Genomic_DNA"/>
</dbReference>